<proteinExistence type="predicted"/>
<feature type="region of interest" description="Disordered" evidence="1">
    <location>
        <begin position="1"/>
        <end position="72"/>
    </location>
</feature>
<name>A0AA39GG70_SARSR</name>
<dbReference type="EMBL" id="JAPDFR010000005">
    <property type="protein sequence ID" value="KAK0386767.1"/>
    <property type="molecule type" value="Genomic_DNA"/>
</dbReference>
<comment type="caution">
    <text evidence="3">The sequence shown here is derived from an EMBL/GenBank/DDBJ whole genome shotgun (WGS) entry which is preliminary data.</text>
</comment>
<dbReference type="Pfam" id="PF17100">
    <property type="entry name" value="NACHT_N"/>
    <property type="match status" value="1"/>
</dbReference>
<organism evidence="3 4">
    <name type="scientific">Sarocladium strictum</name>
    <name type="common">Black bundle disease fungus</name>
    <name type="synonym">Acremonium strictum</name>
    <dbReference type="NCBI Taxonomy" id="5046"/>
    <lineage>
        <taxon>Eukaryota</taxon>
        <taxon>Fungi</taxon>
        <taxon>Dikarya</taxon>
        <taxon>Ascomycota</taxon>
        <taxon>Pezizomycotina</taxon>
        <taxon>Sordariomycetes</taxon>
        <taxon>Hypocreomycetidae</taxon>
        <taxon>Hypocreales</taxon>
        <taxon>Sarocladiaceae</taxon>
        <taxon>Sarocladium</taxon>
    </lineage>
</organism>
<evidence type="ECO:0000259" key="2">
    <source>
        <dbReference type="Pfam" id="PF17100"/>
    </source>
</evidence>
<protein>
    <recommendedName>
        <fullName evidence="2">NWD NACHT-NTPase N-terminal domain-containing protein</fullName>
    </recommendedName>
</protein>
<feature type="domain" description="NWD NACHT-NTPase N-terminal" evidence="2">
    <location>
        <begin position="80"/>
        <end position="294"/>
    </location>
</feature>
<dbReference type="AlphaFoldDB" id="A0AA39GG70"/>
<reference evidence="3" key="1">
    <citation type="submission" date="2022-10" db="EMBL/GenBank/DDBJ databases">
        <title>Determination and structural analysis of whole genome sequence of Sarocladium strictum F4-1.</title>
        <authorList>
            <person name="Hu L."/>
            <person name="Jiang Y."/>
        </authorList>
    </citation>
    <scope>NUCLEOTIDE SEQUENCE</scope>
    <source>
        <strain evidence="3">F4-1</strain>
    </source>
</reference>
<feature type="compositionally biased region" description="Polar residues" evidence="1">
    <location>
        <begin position="23"/>
        <end position="34"/>
    </location>
</feature>
<evidence type="ECO:0000313" key="4">
    <source>
        <dbReference type="Proteomes" id="UP001175261"/>
    </source>
</evidence>
<dbReference type="Proteomes" id="UP001175261">
    <property type="component" value="Unassembled WGS sequence"/>
</dbReference>
<feature type="compositionally biased region" description="Polar residues" evidence="1">
    <location>
        <begin position="55"/>
        <end position="64"/>
    </location>
</feature>
<gene>
    <name evidence="3" type="ORF">NLU13_6603</name>
</gene>
<sequence length="345" mass="38368">MTQDTQKHSGGIVKRLVDRVRTGGTNTPATSKESSPAPEEHTTLPRRRTTFKLGGTSSTKSPTVDGSGKSKRRDDTVCLSLWDEAYDSLRLKPKTTSLVTTYESIIAQELPDNLKTSVNSTLSSDDPARRLELLEIIATNGLKKRRGSNNSSVDESVKVFVNGFKELIEETWERYRATPLAWAGICTMTPLLVETILTNECIKDGLLHVTGRLSWYMHLSLLLLGDNWRDLQLFTERKDQVRSAILDLYARLLEFEMNCICASASSWNNAAKHVVPWQGLPELVRELQEADARMAQLVDETAADKVRGDLLSRKSMMGALELVVPPREDGAAALSRVESHTARAE</sequence>
<keyword evidence="4" id="KW-1185">Reference proteome</keyword>
<evidence type="ECO:0000313" key="3">
    <source>
        <dbReference type="EMBL" id="KAK0386767.1"/>
    </source>
</evidence>
<dbReference type="InterPro" id="IPR031359">
    <property type="entry name" value="NACHT_N"/>
</dbReference>
<accession>A0AA39GG70</accession>
<evidence type="ECO:0000256" key="1">
    <source>
        <dbReference type="SAM" id="MobiDB-lite"/>
    </source>
</evidence>